<sequence>MTITTELLLVRHGEAVCNVRRIVGGEQGCTGLTDRGRQQATQLAGRLATEHRARPFDAVYTTPRRRVRETTEIVTAALGVTPIIDAELRGLDHGTADGRPWRDVKDAFGGPPQHNPDHPYADGAESWTNYLDRVTHALDRIIANHPRHRILVLAHGETIEAAHHLFLRLPAETTCHTRFRTNPTCLTRWQRHTNRQGHAVWMLATHNDIDHLRTQS</sequence>
<reference evidence="2 3" key="1">
    <citation type="submission" date="2019-10" db="EMBL/GenBank/DDBJ databases">
        <title>Nocardia macrotermitis sp. nov. and Nocardia aurantia sp. nov., isolated from the gut of fungus growing-termite Macrotermes natalensis.</title>
        <authorList>
            <person name="Benndorf R."/>
            <person name="Schwitalla J."/>
            <person name="Martin K."/>
            <person name="De Beer W."/>
            <person name="Kaster A.-K."/>
            <person name="Vollmers J."/>
            <person name="Poulsen M."/>
            <person name="Beemelmanns C."/>
        </authorList>
    </citation>
    <scope>NUCLEOTIDE SEQUENCE [LARGE SCALE GENOMIC DNA]</scope>
    <source>
        <strain evidence="2 3">RB56</strain>
    </source>
</reference>
<dbReference type="SMART" id="SM00855">
    <property type="entry name" value="PGAM"/>
    <property type="match status" value="1"/>
</dbReference>
<evidence type="ECO:0000313" key="3">
    <source>
        <dbReference type="Proteomes" id="UP000431401"/>
    </source>
</evidence>
<keyword evidence="3" id="KW-1185">Reference proteome</keyword>
<feature type="binding site" evidence="1">
    <location>
        <position position="66"/>
    </location>
    <ligand>
        <name>substrate</name>
    </ligand>
</feature>
<dbReference type="InterPro" id="IPR013078">
    <property type="entry name" value="His_Pase_superF_clade-1"/>
</dbReference>
<dbReference type="RefSeq" id="WP_153345317.1">
    <property type="nucleotide sequence ID" value="NZ_WEGI01000010.1"/>
</dbReference>
<comment type="caution">
    <text evidence="2">The sequence shown here is derived from an EMBL/GenBank/DDBJ whole genome shotgun (WGS) entry which is preliminary data.</text>
</comment>
<dbReference type="Proteomes" id="UP000431401">
    <property type="component" value="Unassembled WGS sequence"/>
</dbReference>
<dbReference type="AlphaFoldDB" id="A0A7K0DTH6"/>
<dbReference type="GO" id="GO:0005737">
    <property type="term" value="C:cytoplasm"/>
    <property type="evidence" value="ECO:0007669"/>
    <property type="project" value="TreeGrafter"/>
</dbReference>
<name>A0A7K0DTH6_9NOCA</name>
<gene>
    <name evidence="2" type="primary">gpmB_2</name>
    <name evidence="2" type="ORF">NRB56_44730</name>
</gene>
<proteinExistence type="predicted"/>
<dbReference type="InterPro" id="IPR001345">
    <property type="entry name" value="PG/BPGM_mutase_AS"/>
</dbReference>
<dbReference type="Pfam" id="PF00300">
    <property type="entry name" value="His_Phos_1"/>
    <property type="match status" value="1"/>
</dbReference>
<dbReference type="OrthoDB" id="3628970at2"/>
<dbReference type="GO" id="GO:0016791">
    <property type="term" value="F:phosphatase activity"/>
    <property type="evidence" value="ECO:0007669"/>
    <property type="project" value="TreeGrafter"/>
</dbReference>
<evidence type="ECO:0000256" key="1">
    <source>
        <dbReference type="PIRSR" id="PIRSR613078-2"/>
    </source>
</evidence>
<protein>
    <submittedName>
        <fullName evidence="2">Phosphoglycerate mutase GpmB</fullName>
        <ecNumber evidence="2">5.4.2.-</ecNumber>
    </submittedName>
</protein>
<dbReference type="InterPro" id="IPR029033">
    <property type="entry name" value="His_PPase_superfam"/>
</dbReference>
<dbReference type="PANTHER" id="PTHR48100">
    <property type="entry name" value="BROAD-SPECIFICITY PHOSPHATASE YOR283W-RELATED"/>
    <property type="match status" value="1"/>
</dbReference>
<dbReference type="CDD" id="cd07067">
    <property type="entry name" value="HP_PGM_like"/>
    <property type="match status" value="1"/>
</dbReference>
<dbReference type="Gene3D" id="3.40.50.1240">
    <property type="entry name" value="Phosphoglycerate mutase-like"/>
    <property type="match status" value="1"/>
</dbReference>
<accession>A0A7K0DTH6</accession>
<dbReference type="EMBL" id="WEGI01000010">
    <property type="protein sequence ID" value="MQY28888.1"/>
    <property type="molecule type" value="Genomic_DNA"/>
</dbReference>
<dbReference type="PROSITE" id="PS00175">
    <property type="entry name" value="PG_MUTASE"/>
    <property type="match status" value="1"/>
</dbReference>
<evidence type="ECO:0000313" key="2">
    <source>
        <dbReference type="EMBL" id="MQY28888.1"/>
    </source>
</evidence>
<organism evidence="2 3">
    <name type="scientific">Nocardia aurantia</name>
    <dbReference type="NCBI Taxonomy" id="2585199"/>
    <lineage>
        <taxon>Bacteria</taxon>
        <taxon>Bacillati</taxon>
        <taxon>Actinomycetota</taxon>
        <taxon>Actinomycetes</taxon>
        <taxon>Mycobacteriales</taxon>
        <taxon>Nocardiaceae</taxon>
        <taxon>Nocardia</taxon>
    </lineage>
</organism>
<dbReference type="EC" id="5.4.2.-" evidence="2"/>
<keyword evidence="2" id="KW-0413">Isomerase</keyword>
<dbReference type="GO" id="GO:0016853">
    <property type="term" value="F:isomerase activity"/>
    <property type="evidence" value="ECO:0007669"/>
    <property type="project" value="UniProtKB-KW"/>
</dbReference>
<dbReference type="PANTHER" id="PTHR48100:SF59">
    <property type="entry name" value="ADENOSYLCOBALAMIN_ALPHA-RIBAZOLE PHOSPHATASE"/>
    <property type="match status" value="1"/>
</dbReference>
<dbReference type="SUPFAM" id="SSF53254">
    <property type="entry name" value="Phosphoglycerate mutase-like"/>
    <property type="match status" value="1"/>
</dbReference>
<feature type="binding site" evidence="1">
    <location>
        <begin position="11"/>
        <end position="18"/>
    </location>
    <ligand>
        <name>substrate</name>
    </ligand>
</feature>
<dbReference type="InterPro" id="IPR050275">
    <property type="entry name" value="PGM_Phosphatase"/>
</dbReference>